<evidence type="ECO:0000313" key="3">
    <source>
        <dbReference type="Ensembl" id="ENSNVIP00000010935.1"/>
    </source>
</evidence>
<reference evidence="3" key="1">
    <citation type="submission" date="2025-08" db="UniProtKB">
        <authorList>
            <consortium name="Ensembl"/>
        </authorList>
    </citation>
    <scope>IDENTIFICATION</scope>
</reference>
<proteinExistence type="predicted"/>
<dbReference type="Ensembl" id="ENSNVIT00000012807.1">
    <property type="protein sequence ID" value="ENSNVIP00000010935.1"/>
    <property type="gene ID" value="ENSNVIG00000008674.1"/>
</dbReference>
<accession>A0A8C7AMA8</accession>
<evidence type="ECO:0000256" key="1">
    <source>
        <dbReference type="SAM" id="MobiDB-lite"/>
    </source>
</evidence>
<protein>
    <submittedName>
        <fullName evidence="3">Uncharacterized protein</fullName>
    </submittedName>
</protein>
<feature type="transmembrane region" description="Helical" evidence="2">
    <location>
        <begin position="6"/>
        <end position="24"/>
    </location>
</feature>
<dbReference type="GeneTree" id="ENSGT01140000284053"/>
<organism evidence="3 4">
    <name type="scientific">Neovison vison</name>
    <name type="common">American mink</name>
    <name type="synonym">Mustela vison</name>
    <dbReference type="NCBI Taxonomy" id="452646"/>
    <lineage>
        <taxon>Eukaryota</taxon>
        <taxon>Metazoa</taxon>
        <taxon>Chordata</taxon>
        <taxon>Craniata</taxon>
        <taxon>Vertebrata</taxon>
        <taxon>Euteleostomi</taxon>
        <taxon>Mammalia</taxon>
        <taxon>Eutheria</taxon>
        <taxon>Laurasiatheria</taxon>
        <taxon>Carnivora</taxon>
        <taxon>Caniformia</taxon>
        <taxon>Musteloidea</taxon>
        <taxon>Mustelidae</taxon>
        <taxon>Mustelinae</taxon>
        <taxon>Neogale</taxon>
    </lineage>
</organism>
<evidence type="ECO:0000313" key="4">
    <source>
        <dbReference type="Proteomes" id="UP000694425"/>
    </source>
</evidence>
<dbReference type="AlphaFoldDB" id="A0A8C7AMA8"/>
<reference evidence="3" key="2">
    <citation type="submission" date="2025-09" db="UniProtKB">
        <authorList>
            <consortium name="Ensembl"/>
        </authorList>
    </citation>
    <scope>IDENTIFICATION</scope>
</reference>
<sequence length="111" mass="12764">MGPWAFSIGIMLGFSCLPITSFRISTMSRRPEKATLSLLKSWFNGGMQVCLYRMGLFPLNPDPLMETVAEMFFKYEAIERQISAPKEKPRSPMPGPFTWKARRKKSQEHMS</sequence>
<keyword evidence="2" id="KW-0472">Membrane</keyword>
<evidence type="ECO:0000256" key="2">
    <source>
        <dbReference type="SAM" id="Phobius"/>
    </source>
</evidence>
<dbReference type="Proteomes" id="UP000694425">
    <property type="component" value="Unplaced"/>
</dbReference>
<keyword evidence="2" id="KW-0812">Transmembrane</keyword>
<name>A0A8C7AMA8_NEOVI</name>
<feature type="region of interest" description="Disordered" evidence="1">
    <location>
        <begin position="83"/>
        <end position="111"/>
    </location>
</feature>
<keyword evidence="4" id="KW-1185">Reference proteome</keyword>
<keyword evidence="2" id="KW-1133">Transmembrane helix</keyword>
<feature type="compositionally biased region" description="Basic residues" evidence="1">
    <location>
        <begin position="100"/>
        <end position="111"/>
    </location>
</feature>